<evidence type="ECO:0000259" key="16">
    <source>
        <dbReference type="SMART" id="SM01329"/>
    </source>
</evidence>
<accession>A0A1G6ZXW9</accession>
<reference evidence="18" key="1">
    <citation type="submission" date="2016-10" db="EMBL/GenBank/DDBJ databases">
        <authorList>
            <person name="Varghese N."/>
            <person name="Submissions S."/>
        </authorList>
    </citation>
    <scope>NUCLEOTIDE SEQUENCE [LARGE SCALE GENOMIC DNA]</scope>
    <source>
        <strain evidence="18">CGMCC 1.9108</strain>
    </source>
</reference>
<dbReference type="SUPFAM" id="SSF53659">
    <property type="entry name" value="Isocitrate/Isopropylmalate dehydrogenase-like"/>
    <property type="match status" value="1"/>
</dbReference>
<evidence type="ECO:0000256" key="7">
    <source>
        <dbReference type="ARBA" id="ARBA00022605"/>
    </source>
</evidence>
<dbReference type="Gene3D" id="3.40.718.10">
    <property type="entry name" value="Isopropylmalate Dehydrogenase"/>
    <property type="match status" value="1"/>
</dbReference>
<dbReference type="GO" id="GO:0046872">
    <property type="term" value="F:metal ion binding"/>
    <property type="evidence" value="ECO:0007669"/>
    <property type="project" value="UniProtKB-KW"/>
</dbReference>
<keyword evidence="9" id="KW-0460">Magnesium</keyword>
<dbReference type="FunFam" id="3.40.718.10:FF:000006">
    <property type="entry name" value="3-isopropylmalate dehydrogenase"/>
    <property type="match status" value="1"/>
</dbReference>
<gene>
    <name evidence="17" type="ORF">SAMN04488239_113144</name>
</gene>
<evidence type="ECO:0000256" key="1">
    <source>
        <dbReference type="ARBA" id="ARBA00001936"/>
    </source>
</evidence>
<comment type="subunit">
    <text evidence="4">Homodimer.</text>
</comment>
<dbReference type="GO" id="GO:0005829">
    <property type="term" value="C:cytosol"/>
    <property type="evidence" value="ECO:0007669"/>
    <property type="project" value="TreeGrafter"/>
</dbReference>
<dbReference type="EMBL" id="FMZV01000013">
    <property type="protein sequence ID" value="SDE07508.1"/>
    <property type="molecule type" value="Genomic_DNA"/>
</dbReference>
<keyword evidence="6" id="KW-0432">Leucine biosynthesis</keyword>
<dbReference type="PANTHER" id="PTHR42979">
    <property type="entry name" value="3-ISOPROPYLMALATE DEHYDROGENASE"/>
    <property type="match status" value="1"/>
</dbReference>
<dbReference type="NCBIfam" id="TIGR00169">
    <property type="entry name" value="leuB"/>
    <property type="match status" value="1"/>
</dbReference>
<evidence type="ECO:0000256" key="12">
    <source>
        <dbReference type="ARBA" id="ARBA00023211"/>
    </source>
</evidence>
<evidence type="ECO:0000313" key="18">
    <source>
        <dbReference type="Proteomes" id="UP000199628"/>
    </source>
</evidence>
<comment type="similarity">
    <text evidence="3">Belongs to the isocitrate and isopropylmalate dehydrogenases family. LeuB type 1 subfamily.</text>
</comment>
<dbReference type="STRING" id="639004.SAMN04488239_113144"/>
<evidence type="ECO:0000256" key="9">
    <source>
        <dbReference type="ARBA" id="ARBA00022842"/>
    </source>
</evidence>
<feature type="domain" description="Isopropylmalate dehydrogenase-like" evidence="16">
    <location>
        <begin position="5"/>
        <end position="356"/>
    </location>
</feature>
<dbReference type="AlphaFoldDB" id="A0A1G6ZXW9"/>
<comment type="cofactor">
    <cofactor evidence="1">
        <name>Mn(2+)</name>
        <dbReference type="ChEBI" id="CHEBI:29035"/>
    </cofactor>
</comment>
<name>A0A1G6ZXW9_9RHOB</name>
<dbReference type="SMART" id="SM01329">
    <property type="entry name" value="Iso_dh"/>
    <property type="match status" value="1"/>
</dbReference>
<evidence type="ECO:0000313" key="17">
    <source>
        <dbReference type="EMBL" id="SDE07508.1"/>
    </source>
</evidence>
<keyword evidence="18" id="KW-1185">Reference proteome</keyword>
<evidence type="ECO:0000256" key="10">
    <source>
        <dbReference type="ARBA" id="ARBA00023002"/>
    </source>
</evidence>
<evidence type="ECO:0000256" key="6">
    <source>
        <dbReference type="ARBA" id="ARBA00022430"/>
    </source>
</evidence>
<dbReference type="Pfam" id="PF00180">
    <property type="entry name" value="Iso_dh"/>
    <property type="match status" value="1"/>
</dbReference>
<keyword evidence="13" id="KW-0100">Branched-chain amino acid biosynthesis</keyword>
<keyword evidence="8" id="KW-0479">Metal-binding</keyword>
<evidence type="ECO:0000256" key="2">
    <source>
        <dbReference type="ARBA" id="ARBA00001946"/>
    </source>
</evidence>
<comment type="cofactor">
    <cofactor evidence="2">
        <name>Mg(2+)</name>
        <dbReference type="ChEBI" id="CHEBI:18420"/>
    </cofactor>
</comment>
<dbReference type="InterPro" id="IPR024084">
    <property type="entry name" value="IsoPropMal-DH-like_dom"/>
</dbReference>
<proteinExistence type="inferred from homology"/>
<dbReference type="RefSeq" id="WP_218128962.1">
    <property type="nucleotide sequence ID" value="NZ_FMZV01000013.1"/>
</dbReference>
<keyword evidence="7" id="KW-0028">Amino-acid biosynthesis</keyword>
<dbReference type="EC" id="1.1.1.85" evidence="5 14"/>
<protein>
    <recommendedName>
        <fullName evidence="5 14">3-isopropylmalate dehydrogenase</fullName>
        <ecNumber evidence="5 14">1.1.1.85</ecNumber>
    </recommendedName>
</protein>
<dbReference type="Proteomes" id="UP000199628">
    <property type="component" value="Unassembled WGS sequence"/>
</dbReference>
<keyword evidence="10 15" id="KW-0560">Oxidoreductase</keyword>
<evidence type="ECO:0000256" key="4">
    <source>
        <dbReference type="ARBA" id="ARBA00011738"/>
    </source>
</evidence>
<dbReference type="GO" id="GO:0009098">
    <property type="term" value="P:L-leucine biosynthetic process"/>
    <property type="evidence" value="ECO:0007669"/>
    <property type="project" value="UniProtKB-UniRule"/>
</dbReference>
<evidence type="ECO:0000256" key="13">
    <source>
        <dbReference type="ARBA" id="ARBA00023304"/>
    </source>
</evidence>
<evidence type="ECO:0000256" key="8">
    <source>
        <dbReference type="ARBA" id="ARBA00022723"/>
    </source>
</evidence>
<sequence length="362" mass="38429">MPTHDILVLPGDGIGPEVMQAALAVLDAATENSDLELRLSFDLLHGAAWERYGAFCREETVAAALTADAVLAGAVGGPRWDNIRVPGGPEMQDGLMRLRKELRAYAGLRPARAWPGSHSRTPFRPGLAETADILVLREMCGGVMFALPRGQETRATGRYALDTAAYSEGEIRRIAEAGFRLARGRRGRMVSADKANVMESYRLWRAVVGEVAADYPDVRLTHMYADNCAYQMMRRPQDFDVVIGCNLIGDFLSDLAAVVSGSLGLLPSACLRGAPHGGPVPGIYEPVHGSAPDIAGKGIANPIGMILSIAMMLEHSLDAPDIARKIEAAVGQALADGVATPDLDGTASTSDMTAAVIERLGA</sequence>
<evidence type="ECO:0000256" key="15">
    <source>
        <dbReference type="RuleBase" id="RU004443"/>
    </source>
</evidence>
<evidence type="ECO:0000256" key="11">
    <source>
        <dbReference type="ARBA" id="ARBA00023027"/>
    </source>
</evidence>
<keyword evidence="12" id="KW-0464">Manganese</keyword>
<evidence type="ECO:0000256" key="3">
    <source>
        <dbReference type="ARBA" id="ARBA00008319"/>
    </source>
</evidence>
<keyword evidence="11" id="KW-0520">NAD</keyword>
<evidence type="ECO:0000256" key="5">
    <source>
        <dbReference type="ARBA" id="ARBA00013101"/>
    </source>
</evidence>
<dbReference type="GO" id="GO:0003862">
    <property type="term" value="F:3-isopropylmalate dehydrogenase activity"/>
    <property type="evidence" value="ECO:0007669"/>
    <property type="project" value="UniProtKB-UniRule"/>
</dbReference>
<evidence type="ECO:0000256" key="14">
    <source>
        <dbReference type="NCBIfam" id="TIGR00169"/>
    </source>
</evidence>
<dbReference type="InterPro" id="IPR004429">
    <property type="entry name" value="Isopropylmalate_DH"/>
</dbReference>
<dbReference type="PANTHER" id="PTHR42979:SF1">
    <property type="entry name" value="3-ISOPROPYLMALATE DEHYDROGENASE"/>
    <property type="match status" value="1"/>
</dbReference>
<organism evidence="17 18">
    <name type="scientific">Ruegeria marina</name>
    <dbReference type="NCBI Taxonomy" id="639004"/>
    <lineage>
        <taxon>Bacteria</taxon>
        <taxon>Pseudomonadati</taxon>
        <taxon>Pseudomonadota</taxon>
        <taxon>Alphaproteobacteria</taxon>
        <taxon>Rhodobacterales</taxon>
        <taxon>Roseobacteraceae</taxon>
        <taxon>Ruegeria</taxon>
    </lineage>
</organism>